<accession>A0A0F3L067</accession>
<evidence type="ECO:0000256" key="4">
    <source>
        <dbReference type="ARBA" id="ARBA00022723"/>
    </source>
</evidence>
<keyword evidence="5" id="KW-0274">FAD</keyword>
<dbReference type="InterPro" id="IPR050446">
    <property type="entry name" value="FAD-oxidoreductase/Apoptosis"/>
</dbReference>
<dbReference type="PRINTS" id="PR00411">
    <property type="entry name" value="PNDRDTASEI"/>
</dbReference>
<evidence type="ECO:0000256" key="5">
    <source>
        <dbReference type="ARBA" id="ARBA00022827"/>
    </source>
</evidence>
<keyword evidence="2" id="KW-0285">Flavoprotein</keyword>
<dbReference type="Gene3D" id="3.30.390.30">
    <property type="match status" value="1"/>
</dbReference>
<dbReference type="Pfam" id="PF14759">
    <property type="entry name" value="Reductase_C"/>
    <property type="match status" value="1"/>
</dbReference>
<dbReference type="PRINTS" id="PR00368">
    <property type="entry name" value="FADPNR"/>
</dbReference>
<keyword evidence="3" id="KW-0001">2Fe-2S</keyword>
<dbReference type="SUPFAM" id="SSF50022">
    <property type="entry name" value="ISP domain"/>
    <property type="match status" value="1"/>
</dbReference>
<dbReference type="OrthoDB" id="9768666at2"/>
<dbReference type="SUPFAM" id="SSF51905">
    <property type="entry name" value="FAD/NAD(P)-binding domain"/>
    <property type="match status" value="2"/>
</dbReference>
<evidence type="ECO:0000256" key="6">
    <source>
        <dbReference type="ARBA" id="ARBA00023002"/>
    </source>
</evidence>
<dbReference type="GO" id="GO:0046872">
    <property type="term" value="F:metal ion binding"/>
    <property type="evidence" value="ECO:0007669"/>
    <property type="project" value="UniProtKB-KW"/>
</dbReference>
<sequence>MSEATPPPGPDFTQGIPASDVPAEGVLAGRVGDDAVVVGRTADGFAAIGGSCSHYGGALGEGIRVGGNVFCPLHHACFDLTTGRAVRAPALAPVDRWRVDERDGKLFIHEKLPAADAADPTDTPDRHIVIIGGGGAGFAAAQRLRELGFDGTLTMISDDTDAPYDRPNVSKDYLAGTAQPEWMPLKDEDFYKEHEIDLRLGVTVDHVNAEHRTVTLDSGERLDYDTLLLCTGAEPIRPGGPGFDGPNVFTVRTMQDARAIIDALGHAGPVAVVGSSFIGMEVAAALRERKIDVHVIGHEAVPLQRVLGEGLGNMIRALHESHGVHFHLGRKATGYEDGAVVLDDGSKVAAATVILGLGVAPRIALAEAAGLQIDDGVLVDAAMRTSDDDIYAAGDIARFPGLDDTRQRVEHWVVAERQGQVAAAAMLDIDEIYNEAPFFWTMHYDTSIRYVGHASEWDDVEVLGSIEGKDCEVRFKKDGRELAVATVNRDKASLEAAERLANA</sequence>
<evidence type="ECO:0000256" key="8">
    <source>
        <dbReference type="ARBA" id="ARBA00023014"/>
    </source>
</evidence>
<evidence type="ECO:0000256" key="1">
    <source>
        <dbReference type="ARBA" id="ARBA00001974"/>
    </source>
</evidence>
<keyword evidence="4" id="KW-0479">Metal-binding</keyword>
<feature type="domain" description="Rieske" evidence="9">
    <location>
        <begin position="13"/>
        <end position="108"/>
    </location>
</feature>
<comment type="cofactor">
    <cofactor evidence="1">
        <name>FAD</name>
        <dbReference type="ChEBI" id="CHEBI:57692"/>
    </cofactor>
</comment>
<evidence type="ECO:0000256" key="3">
    <source>
        <dbReference type="ARBA" id="ARBA00022714"/>
    </source>
</evidence>
<evidence type="ECO:0000256" key="2">
    <source>
        <dbReference type="ARBA" id="ARBA00022630"/>
    </source>
</evidence>
<dbReference type="Pfam" id="PF07992">
    <property type="entry name" value="Pyr_redox_2"/>
    <property type="match status" value="1"/>
</dbReference>
<keyword evidence="11" id="KW-1185">Reference proteome</keyword>
<dbReference type="InterPro" id="IPR036188">
    <property type="entry name" value="FAD/NAD-bd_sf"/>
</dbReference>
<dbReference type="InterPro" id="IPR028202">
    <property type="entry name" value="Reductase_C"/>
</dbReference>
<dbReference type="PROSITE" id="PS51296">
    <property type="entry name" value="RIESKE"/>
    <property type="match status" value="1"/>
</dbReference>
<dbReference type="Pfam" id="PF00355">
    <property type="entry name" value="Rieske"/>
    <property type="match status" value="1"/>
</dbReference>
<dbReference type="InterPro" id="IPR023753">
    <property type="entry name" value="FAD/NAD-binding_dom"/>
</dbReference>
<dbReference type="InterPro" id="IPR036922">
    <property type="entry name" value="Rieske_2Fe-2S_sf"/>
</dbReference>
<comment type="caution">
    <text evidence="10">The sequence shown here is derived from an EMBL/GenBank/DDBJ whole genome shotgun (WGS) entry which is preliminary data.</text>
</comment>
<name>A0A0F3L067_9GAMM</name>
<dbReference type="PANTHER" id="PTHR43557">
    <property type="entry name" value="APOPTOSIS-INDUCING FACTOR 1"/>
    <property type="match status" value="1"/>
</dbReference>
<gene>
    <name evidence="10" type="ORF">VI08_03310</name>
</gene>
<dbReference type="PANTHER" id="PTHR43557:SF2">
    <property type="entry name" value="RIESKE DOMAIN-CONTAINING PROTEIN-RELATED"/>
    <property type="match status" value="1"/>
</dbReference>
<keyword evidence="8" id="KW-0411">Iron-sulfur</keyword>
<organism evidence="10 11">
    <name type="scientific">Luteibacter yeojuensis</name>
    <dbReference type="NCBI Taxonomy" id="345309"/>
    <lineage>
        <taxon>Bacteria</taxon>
        <taxon>Pseudomonadati</taxon>
        <taxon>Pseudomonadota</taxon>
        <taxon>Gammaproteobacteria</taxon>
        <taxon>Lysobacterales</taxon>
        <taxon>Rhodanobacteraceae</taxon>
        <taxon>Luteibacter</taxon>
    </lineage>
</organism>
<reference evidence="10 11" key="1">
    <citation type="submission" date="2015-03" db="EMBL/GenBank/DDBJ databases">
        <title>Draft genome sequence of Luteibacter yeojuensis strain SU11.</title>
        <authorList>
            <person name="Sulaiman J."/>
            <person name="Priya K."/>
            <person name="Chan K.-G."/>
        </authorList>
    </citation>
    <scope>NUCLEOTIDE SEQUENCE [LARGE SCALE GENOMIC DNA]</scope>
    <source>
        <strain evidence="10 11">SU11</strain>
    </source>
</reference>
<evidence type="ECO:0000313" key="10">
    <source>
        <dbReference type="EMBL" id="KJV36796.1"/>
    </source>
</evidence>
<dbReference type="Gene3D" id="2.102.10.10">
    <property type="entry name" value="Rieske [2Fe-2S] iron-sulphur domain"/>
    <property type="match status" value="1"/>
</dbReference>
<dbReference type="EMBL" id="JZRB01000004">
    <property type="protein sequence ID" value="KJV36796.1"/>
    <property type="molecule type" value="Genomic_DNA"/>
</dbReference>
<protein>
    <recommendedName>
        <fullName evidence="9">Rieske domain-containing protein</fullName>
    </recommendedName>
</protein>
<evidence type="ECO:0000256" key="7">
    <source>
        <dbReference type="ARBA" id="ARBA00023004"/>
    </source>
</evidence>
<dbReference type="Proteomes" id="UP000033651">
    <property type="component" value="Unassembled WGS sequence"/>
</dbReference>
<dbReference type="InterPro" id="IPR016156">
    <property type="entry name" value="FAD/NAD-linked_Rdtase_dimer_sf"/>
</dbReference>
<keyword evidence="6" id="KW-0560">Oxidoreductase</keyword>
<dbReference type="GO" id="GO:0016651">
    <property type="term" value="F:oxidoreductase activity, acting on NAD(P)H"/>
    <property type="evidence" value="ECO:0007669"/>
    <property type="project" value="TreeGrafter"/>
</dbReference>
<keyword evidence="7" id="KW-0408">Iron</keyword>
<dbReference type="SUPFAM" id="SSF55424">
    <property type="entry name" value="FAD/NAD-linked reductases, dimerisation (C-terminal) domain"/>
    <property type="match status" value="1"/>
</dbReference>
<evidence type="ECO:0000313" key="11">
    <source>
        <dbReference type="Proteomes" id="UP000033651"/>
    </source>
</evidence>
<dbReference type="Gene3D" id="3.50.50.60">
    <property type="entry name" value="FAD/NAD(P)-binding domain"/>
    <property type="match status" value="2"/>
</dbReference>
<dbReference type="RefSeq" id="WP_045828101.1">
    <property type="nucleotide sequence ID" value="NZ_JZRB01000004.1"/>
</dbReference>
<dbReference type="InterPro" id="IPR017941">
    <property type="entry name" value="Rieske_2Fe-2S"/>
</dbReference>
<dbReference type="AlphaFoldDB" id="A0A0F3L067"/>
<dbReference type="PATRIC" id="fig|345309.4.peg.2999"/>
<dbReference type="GO" id="GO:0051537">
    <property type="term" value="F:2 iron, 2 sulfur cluster binding"/>
    <property type="evidence" value="ECO:0007669"/>
    <property type="project" value="UniProtKB-KW"/>
</dbReference>
<proteinExistence type="predicted"/>
<evidence type="ECO:0000259" key="9">
    <source>
        <dbReference type="PROSITE" id="PS51296"/>
    </source>
</evidence>
<dbReference type="GO" id="GO:0005737">
    <property type="term" value="C:cytoplasm"/>
    <property type="evidence" value="ECO:0007669"/>
    <property type="project" value="TreeGrafter"/>
</dbReference>